<evidence type="ECO:0000256" key="2">
    <source>
        <dbReference type="ARBA" id="ARBA00004123"/>
    </source>
</evidence>
<evidence type="ECO:0000256" key="7">
    <source>
        <dbReference type="ARBA" id="ARBA00023242"/>
    </source>
</evidence>
<protein>
    <recommendedName>
        <fullName evidence="5">Restriction of telomere capping protein 4</fullName>
    </recommendedName>
</protein>
<evidence type="ECO:0000256" key="6">
    <source>
        <dbReference type="ARBA" id="ARBA00022490"/>
    </source>
</evidence>
<keyword evidence="7" id="KW-0539">Nucleus</keyword>
<reference evidence="10" key="1">
    <citation type="submission" date="2021-06" db="EMBL/GenBank/DDBJ databases">
        <authorList>
            <person name="Kallberg Y."/>
            <person name="Tangrot J."/>
            <person name="Rosling A."/>
        </authorList>
    </citation>
    <scope>NUCLEOTIDE SEQUENCE</scope>
    <source>
        <strain evidence="10">IA702</strain>
    </source>
</reference>
<dbReference type="Pfam" id="PF14474">
    <property type="entry name" value="RTC4"/>
    <property type="match status" value="1"/>
</dbReference>
<evidence type="ECO:0000256" key="5">
    <source>
        <dbReference type="ARBA" id="ARBA00015162"/>
    </source>
</evidence>
<dbReference type="InterPro" id="IPR028094">
    <property type="entry name" value="RTC4_C"/>
</dbReference>
<comment type="subcellular location">
    <subcellularLocation>
        <location evidence="3">Cytoplasm</location>
    </subcellularLocation>
    <subcellularLocation>
        <location evidence="2">Nucleus</location>
    </subcellularLocation>
</comment>
<dbReference type="GO" id="GO:0005634">
    <property type="term" value="C:nucleus"/>
    <property type="evidence" value="ECO:0007669"/>
    <property type="project" value="UniProtKB-SubCell"/>
</dbReference>
<evidence type="ECO:0000256" key="1">
    <source>
        <dbReference type="ARBA" id="ARBA00002738"/>
    </source>
</evidence>
<evidence type="ECO:0000256" key="8">
    <source>
        <dbReference type="SAM" id="MobiDB-lite"/>
    </source>
</evidence>
<dbReference type="InterPro" id="IPR039024">
    <property type="entry name" value="RTC4"/>
</dbReference>
<comment type="caution">
    <text evidence="10">The sequence shown here is derived from an EMBL/GenBank/DDBJ whole genome shotgun (WGS) entry which is preliminary data.</text>
</comment>
<keyword evidence="6" id="KW-0963">Cytoplasm</keyword>
<dbReference type="OrthoDB" id="128308at2759"/>
<evidence type="ECO:0000313" key="10">
    <source>
        <dbReference type="EMBL" id="CAG8571645.1"/>
    </source>
</evidence>
<evidence type="ECO:0000259" key="9">
    <source>
        <dbReference type="SMART" id="SM01312"/>
    </source>
</evidence>
<accession>A0A9N9BKX6</accession>
<dbReference type="PANTHER" id="PTHR41391:SF1">
    <property type="entry name" value="RESTRICTION OF TELOMERE CAPPING PROTEIN 4"/>
    <property type="match status" value="1"/>
</dbReference>
<proteinExistence type="inferred from homology"/>
<dbReference type="Proteomes" id="UP000789572">
    <property type="component" value="Unassembled WGS sequence"/>
</dbReference>
<name>A0A9N9BKX6_9GLOM</name>
<evidence type="ECO:0000256" key="3">
    <source>
        <dbReference type="ARBA" id="ARBA00004496"/>
    </source>
</evidence>
<evidence type="ECO:0000256" key="4">
    <source>
        <dbReference type="ARBA" id="ARBA00009461"/>
    </source>
</evidence>
<dbReference type="AlphaFoldDB" id="A0A9N9BKX6"/>
<organism evidence="10 11">
    <name type="scientific">Paraglomus occultum</name>
    <dbReference type="NCBI Taxonomy" id="144539"/>
    <lineage>
        <taxon>Eukaryota</taxon>
        <taxon>Fungi</taxon>
        <taxon>Fungi incertae sedis</taxon>
        <taxon>Mucoromycota</taxon>
        <taxon>Glomeromycotina</taxon>
        <taxon>Glomeromycetes</taxon>
        <taxon>Paraglomerales</taxon>
        <taxon>Paraglomeraceae</taxon>
        <taxon>Paraglomus</taxon>
    </lineage>
</organism>
<keyword evidence="11" id="KW-1185">Reference proteome</keyword>
<dbReference type="GO" id="GO:0005737">
    <property type="term" value="C:cytoplasm"/>
    <property type="evidence" value="ECO:0007669"/>
    <property type="project" value="UniProtKB-SubCell"/>
</dbReference>
<dbReference type="PANTHER" id="PTHR41391">
    <property type="entry name" value="RESTRICTION OF TELOMERE CAPPING PROTEIN 4"/>
    <property type="match status" value="1"/>
</dbReference>
<comment type="similarity">
    <text evidence="4">Belongs to the RTC4 family.</text>
</comment>
<sequence>MQNRGLVFNKKLEETLESARSVAHTSPKIYNPSIVKTKGRVSKRAATRRQADIGGSQKCTIVCGSCRQTGHTRRSKNCPKNTQKRKHSELHSDNMTDHTDDEESEDNYVEELQEDESESEIESDNNDVQAYEPCPYCEEPLPSPLPPKLEQYLSRLRKRKSYAFCMFHEAELIVGPEGVKKGYPTVIDFDRLPERIKELEPKLLAIIEGEVRSQYRELSMDAYSKSGQKARTPMVLMGRFEELQTGYYGPKGAHVMLNTLIKMFMQTNKITAKLTSPQKPIEYIHEVLVPETCIMLIQEDREGISYEAAQIIMNESNAFGLHMFPDNDE</sequence>
<comment type="function">
    <text evidence="1">May be involved in a process influencing telomere capping.</text>
</comment>
<feature type="region of interest" description="Disordered" evidence="8">
    <location>
        <begin position="69"/>
        <end position="126"/>
    </location>
</feature>
<feature type="domain" description="Restriction of telomere capping protein 4 C-terminal" evidence="9">
    <location>
        <begin position="206"/>
        <end position="326"/>
    </location>
</feature>
<feature type="compositionally biased region" description="Basic residues" evidence="8">
    <location>
        <begin position="70"/>
        <end position="88"/>
    </location>
</feature>
<dbReference type="EMBL" id="CAJVPJ010001026">
    <property type="protein sequence ID" value="CAG8571645.1"/>
    <property type="molecule type" value="Genomic_DNA"/>
</dbReference>
<gene>
    <name evidence="10" type="ORF">POCULU_LOCUS6026</name>
</gene>
<dbReference type="SMART" id="SM01312">
    <property type="entry name" value="RTC4"/>
    <property type="match status" value="1"/>
</dbReference>
<feature type="compositionally biased region" description="Acidic residues" evidence="8">
    <location>
        <begin position="99"/>
        <end position="125"/>
    </location>
</feature>
<feature type="compositionally biased region" description="Basic and acidic residues" evidence="8">
    <location>
        <begin position="89"/>
        <end position="98"/>
    </location>
</feature>
<evidence type="ECO:0000313" key="11">
    <source>
        <dbReference type="Proteomes" id="UP000789572"/>
    </source>
</evidence>